<sequence>MNSISNKKINQVTDQTLVVGMDIAKKKHYACFVDERGRVLKKPFPVLQSREGLEWLYQCIVEAMKEFEKTEVIVGIEPTGHYWLNLAYFLDEKGIPPYPSS</sequence>
<dbReference type="GO" id="GO:0003677">
    <property type="term" value="F:DNA binding"/>
    <property type="evidence" value="ECO:0007669"/>
    <property type="project" value="InterPro"/>
</dbReference>
<evidence type="ECO:0000313" key="2">
    <source>
        <dbReference type="EMBL" id="KYD24998.1"/>
    </source>
</evidence>
<dbReference type="InterPro" id="IPR002525">
    <property type="entry name" value="Transp_IS110-like_N"/>
</dbReference>
<evidence type="ECO:0000313" key="3">
    <source>
        <dbReference type="Proteomes" id="UP000075324"/>
    </source>
</evidence>
<dbReference type="Proteomes" id="UP000075324">
    <property type="component" value="Unassembled WGS sequence"/>
</dbReference>
<reference evidence="2 3" key="1">
    <citation type="submission" date="2016-01" db="EMBL/GenBank/DDBJ databases">
        <title>Draft Genome Sequences of Seven Thermophilic Sporeformers Isolated from Foods.</title>
        <authorList>
            <person name="Berendsen E.M."/>
            <person name="Wells-Bennik M.H."/>
            <person name="Krawcyk A.O."/>
            <person name="De Jong A."/>
            <person name="Holsappel S."/>
            <person name="Eijlander R.T."/>
            <person name="Kuipers O.P."/>
        </authorList>
    </citation>
    <scope>NUCLEOTIDE SEQUENCE [LARGE SCALE GENOMIC DNA]</scope>
    <source>
        <strain evidence="2 3">B4110</strain>
    </source>
</reference>
<gene>
    <name evidence="2" type="ORF">B4110_3813</name>
</gene>
<dbReference type="Pfam" id="PF01548">
    <property type="entry name" value="DEDD_Tnp_IS110"/>
    <property type="match status" value="1"/>
</dbReference>
<evidence type="ECO:0000259" key="1">
    <source>
        <dbReference type="Pfam" id="PF01548"/>
    </source>
</evidence>
<dbReference type="EMBL" id="LQYW01000144">
    <property type="protein sequence ID" value="KYD24998.1"/>
    <property type="molecule type" value="Genomic_DNA"/>
</dbReference>
<accession>A0A150MKP4</accession>
<feature type="domain" description="Transposase IS110-like N-terminal" evidence="1">
    <location>
        <begin position="19"/>
        <end position="96"/>
    </location>
</feature>
<organism evidence="2 3">
    <name type="scientific">Parageobacillus toebii</name>
    <dbReference type="NCBI Taxonomy" id="153151"/>
    <lineage>
        <taxon>Bacteria</taxon>
        <taxon>Bacillati</taxon>
        <taxon>Bacillota</taxon>
        <taxon>Bacilli</taxon>
        <taxon>Bacillales</taxon>
        <taxon>Anoxybacillaceae</taxon>
        <taxon>Parageobacillus</taxon>
    </lineage>
</organism>
<protein>
    <recommendedName>
        <fullName evidence="1">Transposase IS110-like N-terminal domain-containing protein</fullName>
    </recommendedName>
</protein>
<comment type="caution">
    <text evidence="2">The sequence shown here is derived from an EMBL/GenBank/DDBJ whole genome shotgun (WGS) entry which is preliminary data.</text>
</comment>
<dbReference type="AlphaFoldDB" id="A0A150MKP4"/>
<dbReference type="GO" id="GO:0006313">
    <property type="term" value="P:DNA transposition"/>
    <property type="evidence" value="ECO:0007669"/>
    <property type="project" value="InterPro"/>
</dbReference>
<dbReference type="PATRIC" id="fig|153151.4.peg.1124"/>
<proteinExistence type="predicted"/>
<dbReference type="GO" id="GO:0004803">
    <property type="term" value="F:transposase activity"/>
    <property type="evidence" value="ECO:0007669"/>
    <property type="project" value="InterPro"/>
</dbReference>
<name>A0A150MKP4_9BACL</name>